<evidence type="ECO:0000259" key="8">
    <source>
        <dbReference type="Pfam" id="PF13867"/>
    </source>
</evidence>
<accession>A0A061R1L6</accession>
<evidence type="ECO:0000256" key="3">
    <source>
        <dbReference type="ARBA" id="ARBA00022491"/>
    </source>
</evidence>
<dbReference type="Gene3D" id="6.10.160.20">
    <property type="match status" value="1"/>
</dbReference>
<dbReference type="EMBL" id="GBEZ01019793">
    <property type="protein sequence ID" value="JAC66812.1"/>
    <property type="molecule type" value="Transcribed_RNA"/>
</dbReference>
<dbReference type="GO" id="GO:0005634">
    <property type="term" value="C:nucleus"/>
    <property type="evidence" value="ECO:0007669"/>
    <property type="project" value="UniProtKB-SubCell"/>
</dbReference>
<comment type="similarity">
    <text evidence="2">Belongs to the SAP30 family.</text>
</comment>
<evidence type="ECO:0000256" key="4">
    <source>
        <dbReference type="ARBA" id="ARBA00023015"/>
    </source>
</evidence>
<feature type="region of interest" description="Disordered" evidence="7">
    <location>
        <begin position="112"/>
        <end position="135"/>
    </location>
</feature>
<protein>
    <recommendedName>
        <fullName evidence="8">Histone deacetylase complex subunit SAP30 Sin3 binding domain-containing protein</fullName>
    </recommendedName>
</protein>
<feature type="region of interest" description="Disordered" evidence="7">
    <location>
        <begin position="1"/>
        <end position="50"/>
    </location>
</feature>
<comment type="subcellular location">
    <subcellularLocation>
        <location evidence="1">Nucleus</location>
    </subcellularLocation>
</comment>
<keyword evidence="4" id="KW-0805">Transcription regulation</keyword>
<dbReference type="PANTHER" id="PTHR13286">
    <property type="entry name" value="SAP30"/>
    <property type="match status" value="1"/>
</dbReference>
<evidence type="ECO:0000256" key="2">
    <source>
        <dbReference type="ARBA" id="ARBA00006283"/>
    </source>
</evidence>
<dbReference type="InterPro" id="IPR025718">
    <property type="entry name" value="SAP30_Sin3-bd"/>
</dbReference>
<proteinExistence type="inferred from homology"/>
<dbReference type="PANTHER" id="PTHR13286:SF22">
    <property type="entry name" value="PHD-TYPE DOMAIN-CONTAINING PROTEIN"/>
    <property type="match status" value="1"/>
</dbReference>
<keyword evidence="6" id="KW-0539">Nucleus</keyword>
<dbReference type="InterPro" id="IPR038291">
    <property type="entry name" value="SAP30_C_sf"/>
</dbReference>
<gene>
    <name evidence="9" type="ORF">TSPGSL018_12745</name>
</gene>
<evidence type="ECO:0000256" key="6">
    <source>
        <dbReference type="ARBA" id="ARBA00023242"/>
    </source>
</evidence>
<reference evidence="9" key="1">
    <citation type="submission" date="2014-05" db="EMBL/GenBank/DDBJ databases">
        <title>The transcriptome of the halophilic microalga Tetraselmis sp. GSL018 isolated from the Great Salt Lake, Utah.</title>
        <authorList>
            <person name="Jinkerson R.E."/>
            <person name="D'Adamo S."/>
            <person name="Posewitz M.C."/>
        </authorList>
    </citation>
    <scope>NUCLEOTIDE SEQUENCE</scope>
    <source>
        <strain evidence="9">GSL018</strain>
    </source>
</reference>
<evidence type="ECO:0000256" key="5">
    <source>
        <dbReference type="ARBA" id="ARBA00023163"/>
    </source>
</evidence>
<dbReference type="Pfam" id="PF13867">
    <property type="entry name" value="SAP30_Sin3_bdg"/>
    <property type="match status" value="1"/>
</dbReference>
<feature type="domain" description="Histone deacetylase complex subunit SAP30 Sin3 binding" evidence="8">
    <location>
        <begin position="56"/>
        <end position="109"/>
    </location>
</feature>
<name>A0A061R1L6_9CHLO</name>
<keyword evidence="3" id="KW-0678">Repressor</keyword>
<dbReference type="AlphaFoldDB" id="A0A061R1L6"/>
<keyword evidence="5" id="KW-0804">Transcription</keyword>
<organism evidence="9">
    <name type="scientific">Tetraselmis sp. GSL018</name>
    <dbReference type="NCBI Taxonomy" id="582737"/>
    <lineage>
        <taxon>Eukaryota</taxon>
        <taxon>Viridiplantae</taxon>
        <taxon>Chlorophyta</taxon>
        <taxon>core chlorophytes</taxon>
        <taxon>Chlorodendrophyceae</taxon>
        <taxon>Chlorodendrales</taxon>
        <taxon>Chlorodendraceae</taxon>
        <taxon>Tetraselmis</taxon>
    </lineage>
</organism>
<evidence type="ECO:0000256" key="1">
    <source>
        <dbReference type="ARBA" id="ARBA00004123"/>
    </source>
</evidence>
<dbReference type="InterPro" id="IPR024145">
    <property type="entry name" value="His_deAcase_SAP30/SAP30L"/>
</dbReference>
<feature type="compositionally biased region" description="Basic residues" evidence="7">
    <location>
        <begin position="124"/>
        <end position="135"/>
    </location>
</feature>
<sequence>MERKRSVRVPVGRTAANGSTQQSTSDDDDVEATAAPSPPLPRSSGRRAVRVDFSKLETSSLRKYQKVHHLNEVPQNSTKEELIPVVTRHFAAQVVEEDEVLLNFALALKKHSMSTRNPAPQPSRKQRHAAKQKTR</sequence>
<evidence type="ECO:0000256" key="7">
    <source>
        <dbReference type="SAM" id="MobiDB-lite"/>
    </source>
</evidence>
<evidence type="ECO:0000313" key="9">
    <source>
        <dbReference type="EMBL" id="JAC66812.1"/>
    </source>
</evidence>